<evidence type="ECO:0000313" key="2">
    <source>
        <dbReference type="Proteomes" id="UP000837857"/>
    </source>
</evidence>
<dbReference type="EMBL" id="OW152819">
    <property type="protein sequence ID" value="CAH2074796.1"/>
    <property type="molecule type" value="Genomic_DNA"/>
</dbReference>
<gene>
    <name evidence="1" type="ORF">IPOD504_LOCUS16279</name>
</gene>
<evidence type="ECO:0000313" key="1">
    <source>
        <dbReference type="EMBL" id="CAH2074796.1"/>
    </source>
</evidence>
<accession>A0ABN8J598</accession>
<name>A0ABN8J598_9NEOP</name>
<organism evidence="1 2">
    <name type="scientific">Iphiclides podalirius</name>
    <name type="common">scarce swallowtail</name>
    <dbReference type="NCBI Taxonomy" id="110791"/>
    <lineage>
        <taxon>Eukaryota</taxon>
        <taxon>Metazoa</taxon>
        <taxon>Ecdysozoa</taxon>
        <taxon>Arthropoda</taxon>
        <taxon>Hexapoda</taxon>
        <taxon>Insecta</taxon>
        <taxon>Pterygota</taxon>
        <taxon>Neoptera</taxon>
        <taxon>Endopterygota</taxon>
        <taxon>Lepidoptera</taxon>
        <taxon>Glossata</taxon>
        <taxon>Ditrysia</taxon>
        <taxon>Papilionoidea</taxon>
        <taxon>Papilionidae</taxon>
        <taxon>Papilioninae</taxon>
        <taxon>Iphiclides</taxon>
    </lineage>
</organism>
<proteinExistence type="predicted"/>
<reference evidence="1" key="1">
    <citation type="submission" date="2022-03" db="EMBL/GenBank/DDBJ databases">
        <authorList>
            <person name="Martin H S."/>
        </authorList>
    </citation>
    <scope>NUCLEOTIDE SEQUENCE</scope>
</reference>
<dbReference type="Proteomes" id="UP000837857">
    <property type="component" value="Chromosome 7"/>
</dbReference>
<sequence>MTETLFRLRLNKALANAWAPTPFRALTSFCFLVAHFRKVVESDTRAVDWHDLRIRVIDETTTDTASVRMGSGGCVKRRKWALHKRAPLTRFYATARRGLLFLYCGRFVASTFA</sequence>
<protein>
    <submittedName>
        <fullName evidence="1">Uncharacterized protein</fullName>
    </submittedName>
</protein>
<keyword evidence="2" id="KW-1185">Reference proteome</keyword>
<feature type="non-terminal residue" evidence="1">
    <location>
        <position position="113"/>
    </location>
</feature>